<proteinExistence type="predicted"/>
<name>A0AAD5SCI3_9FUNG</name>
<dbReference type="AlphaFoldDB" id="A0AAD5SCI3"/>
<dbReference type="GO" id="GO:0003735">
    <property type="term" value="F:structural constituent of ribosome"/>
    <property type="evidence" value="ECO:0007669"/>
    <property type="project" value="TreeGrafter"/>
</dbReference>
<dbReference type="PANTHER" id="PTHR28266">
    <property type="entry name" value="54S RIBOSOMAL PROTEIN L20, MITOCHONDRIAL"/>
    <property type="match status" value="1"/>
</dbReference>
<organism evidence="1 2">
    <name type="scientific">Rhizophlyctis rosea</name>
    <dbReference type="NCBI Taxonomy" id="64517"/>
    <lineage>
        <taxon>Eukaryota</taxon>
        <taxon>Fungi</taxon>
        <taxon>Fungi incertae sedis</taxon>
        <taxon>Chytridiomycota</taxon>
        <taxon>Chytridiomycota incertae sedis</taxon>
        <taxon>Chytridiomycetes</taxon>
        <taxon>Rhizophlyctidales</taxon>
        <taxon>Rhizophlyctidaceae</taxon>
        <taxon>Rhizophlyctis</taxon>
    </lineage>
</organism>
<keyword evidence="2" id="KW-1185">Reference proteome</keyword>
<dbReference type="PANTHER" id="PTHR28266:SF1">
    <property type="entry name" value="LARGE RIBOSOMAL SUBUNIT PROTEIN ML58"/>
    <property type="match status" value="1"/>
</dbReference>
<protein>
    <submittedName>
        <fullName evidence="1">Uncharacterized protein</fullName>
    </submittedName>
</protein>
<sequence>MSRQATQTIQRNLPRPISESFQRKIAPSVKISPKPTIPNRTTSRTSYYTFNVPSDTPRTELDDGSILIARHKPTTILPESYLPPRLDRYAESIPPLTKEQKEEIRRLRTEDPDRWTVSELAKEFETLPLYVVRCCAAPRERIEFVQKKDQERFDELPFRRKLTHIQRLRRRALW</sequence>
<evidence type="ECO:0000313" key="1">
    <source>
        <dbReference type="EMBL" id="KAJ3050679.1"/>
    </source>
</evidence>
<dbReference type="InterPro" id="IPR024388">
    <property type="entry name" value="Ribosomal_mL58"/>
</dbReference>
<accession>A0AAD5SCI3</accession>
<comment type="caution">
    <text evidence="1">The sequence shown here is derived from an EMBL/GenBank/DDBJ whole genome shotgun (WGS) entry which is preliminary data.</text>
</comment>
<evidence type="ECO:0000313" key="2">
    <source>
        <dbReference type="Proteomes" id="UP001212841"/>
    </source>
</evidence>
<dbReference type="EMBL" id="JADGJD010000485">
    <property type="protein sequence ID" value="KAJ3050679.1"/>
    <property type="molecule type" value="Genomic_DNA"/>
</dbReference>
<gene>
    <name evidence="1" type="ORF">HK097_008332</name>
</gene>
<dbReference type="Proteomes" id="UP001212841">
    <property type="component" value="Unassembled WGS sequence"/>
</dbReference>
<dbReference type="Pfam" id="PF12824">
    <property type="entry name" value="MRP-L20"/>
    <property type="match status" value="1"/>
</dbReference>
<reference evidence="1" key="1">
    <citation type="submission" date="2020-05" db="EMBL/GenBank/DDBJ databases">
        <title>Phylogenomic resolution of chytrid fungi.</title>
        <authorList>
            <person name="Stajich J.E."/>
            <person name="Amses K."/>
            <person name="Simmons R."/>
            <person name="Seto K."/>
            <person name="Myers J."/>
            <person name="Bonds A."/>
            <person name="Quandt C.A."/>
            <person name="Barry K."/>
            <person name="Liu P."/>
            <person name="Grigoriev I."/>
            <person name="Longcore J.E."/>
            <person name="James T.Y."/>
        </authorList>
    </citation>
    <scope>NUCLEOTIDE SEQUENCE</scope>
    <source>
        <strain evidence="1">JEL0318</strain>
    </source>
</reference>
<dbReference type="GO" id="GO:0005762">
    <property type="term" value="C:mitochondrial large ribosomal subunit"/>
    <property type="evidence" value="ECO:0007669"/>
    <property type="project" value="TreeGrafter"/>
</dbReference>